<dbReference type="GeneID" id="14377519"/>
<dbReference type="AlphaFoldDB" id="L0I9R4"/>
<evidence type="ECO:0000313" key="3">
    <source>
        <dbReference type="Proteomes" id="UP000010846"/>
    </source>
</evidence>
<dbReference type="KEGG" id="hru:Halru_0048"/>
<accession>L0I9R4</accession>
<dbReference type="RefSeq" id="WP_015299405.1">
    <property type="nucleotide sequence ID" value="NC_019964.1"/>
</dbReference>
<evidence type="ECO:0000313" key="2">
    <source>
        <dbReference type="EMBL" id="AGB14702.1"/>
    </source>
</evidence>
<dbReference type="EMBL" id="CP003050">
    <property type="protein sequence ID" value="AGB14702.1"/>
    <property type="molecule type" value="Genomic_DNA"/>
</dbReference>
<name>L0I9R4_HALRX</name>
<protein>
    <submittedName>
        <fullName evidence="2">Uncharacterized protein</fullName>
    </submittedName>
</protein>
<proteinExistence type="predicted"/>
<dbReference type="HOGENOM" id="CLU_736965_0_0_2"/>
<dbReference type="Proteomes" id="UP000010846">
    <property type="component" value="Chromosome"/>
</dbReference>
<feature type="compositionally biased region" description="Basic and acidic residues" evidence="1">
    <location>
        <begin position="360"/>
        <end position="370"/>
    </location>
</feature>
<feature type="region of interest" description="Disordered" evidence="1">
    <location>
        <begin position="355"/>
        <end position="383"/>
    </location>
</feature>
<dbReference type="STRING" id="797302.Halru_0048"/>
<dbReference type="OrthoDB" id="345996at2157"/>
<organism evidence="2 3">
    <name type="scientific">Halovivax ruber (strain DSM 18193 / JCM 13892 / XH-70)</name>
    <dbReference type="NCBI Taxonomy" id="797302"/>
    <lineage>
        <taxon>Archaea</taxon>
        <taxon>Methanobacteriati</taxon>
        <taxon>Methanobacteriota</taxon>
        <taxon>Stenosarchaea group</taxon>
        <taxon>Halobacteria</taxon>
        <taxon>Halobacteriales</taxon>
        <taxon>Natrialbaceae</taxon>
        <taxon>Halovivax</taxon>
    </lineage>
</organism>
<evidence type="ECO:0000256" key="1">
    <source>
        <dbReference type="SAM" id="MobiDB-lite"/>
    </source>
</evidence>
<sequence>MISPEEVDSNNYLRLLTDYDEKNFRSEYENAHKDLSLDAAKAAVEALFQNRYEPKYEVFEAIADGFHPYNDEGMETGYEFELTNPLCEISETPADVLLTSHDYREVHLCFIICEPAGENYIEWATRINTVSDLYTGHEEYLLDQIPVDGLEPGHVQFVTATHKDDLPDIDFQYLMNSVSPENYSIWVVDDDYNGNEDRNVELRKEYGRISHRPLRSELEKGFDYEKGENTEVGCTLNSNELIILRESFMGLMLRQHASGRDEPREFDREDFIEELANQTQYDEPPEEKQEVIQERANLVLEVADESDMVYSKPRSEINTNRDYRLRYPSGMPTQIPEHIKPKYIDYRAPIKMAKDAFQQAKEEHEPRDQLMTEIDDSSSWGPE</sequence>
<dbReference type="eggNOG" id="arCOG06120">
    <property type="taxonomic scope" value="Archaea"/>
</dbReference>
<reference evidence="2" key="1">
    <citation type="submission" date="2011-09" db="EMBL/GenBank/DDBJ databases">
        <title>Complete sequence of Halovivax ruber XH-70.</title>
        <authorList>
            <consortium name="US DOE Joint Genome Institute"/>
            <person name="Lucas S."/>
            <person name="Han J."/>
            <person name="Lapidus A."/>
            <person name="Cheng J.-F."/>
            <person name="Goodwin L."/>
            <person name="Pitluck S."/>
            <person name="Peters L."/>
            <person name="Mikhailova N."/>
            <person name="Davenport K."/>
            <person name="Detter J.C."/>
            <person name="Han C."/>
            <person name="Tapia R."/>
            <person name="Land M."/>
            <person name="Hauser L."/>
            <person name="Kyrpides N."/>
            <person name="Ivanova N."/>
            <person name="Pagani I."/>
            <person name="Sproer C."/>
            <person name="Anderson I."/>
            <person name="Woyke T."/>
        </authorList>
    </citation>
    <scope>NUCLEOTIDE SEQUENCE</scope>
    <source>
        <strain evidence="2">XH-70</strain>
    </source>
</reference>
<gene>
    <name evidence="2" type="ordered locus">Halru_0048</name>
</gene>
<keyword evidence="3" id="KW-1185">Reference proteome</keyword>